<feature type="non-terminal residue" evidence="2">
    <location>
        <position position="1"/>
    </location>
</feature>
<dbReference type="InterPro" id="IPR008969">
    <property type="entry name" value="CarboxyPept-like_regulatory"/>
</dbReference>
<gene>
    <name evidence="2" type="ORF">S06H3_26804</name>
</gene>
<keyword evidence="1" id="KW-0812">Transmembrane</keyword>
<comment type="caution">
    <text evidence="2">The sequence shown here is derived from an EMBL/GenBank/DDBJ whole genome shotgun (WGS) entry which is preliminary data.</text>
</comment>
<reference evidence="2" key="1">
    <citation type="journal article" date="2014" name="Front. Microbiol.">
        <title>High frequency of phylogenetically diverse reductive dehalogenase-homologous genes in deep subseafloor sedimentary metagenomes.</title>
        <authorList>
            <person name="Kawai M."/>
            <person name="Futagami T."/>
            <person name="Toyoda A."/>
            <person name="Takaki Y."/>
            <person name="Nishi S."/>
            <person name="Hori S."/>
            <person name="Arai W."/>
            <person name="Tsubouchi T."/>
            <person name="Morono Y."/>
            <person name="Uchiyama I."/>
            <person name="Ito T."/>
            <person name="Fujiyama A."/>
            <person name="Inagaki F."/>
            <person name="Takami H."/>
        </authorList>
    </citation>
    <scope>NUCLEOTIDE SEQUENCE</scope>
    <source>
        <strain evidence="2">Expedition CK06-06</strain>
    </source>
</reference>
<evidence type="ECO:0000313" key="2">
    <source>
        <dbReference type="EMBL" id="GAI31287.1"/>
    </source>
</evidence>
<sequence length="242" mass="27725">VRIYGAKDNKLREAQITDQEGRFGFLVDPGEYYIKAEKPGYIFPSAKEKLTLYGELITAYRGKTIKVEEKEKGIINVNLPLDPDASLIPQKRLVSANIFNSLLSFFEKASLYIFIPGFIFSTSAYVITPNLYNKVIFIIYLLLIGAMIITSLRSKRQHGLIRDAQTGEPLGSVIIRVFNEEYGQMVQERITDQKGRYLFLVPPGIYYLIAKKEGYRFFQSELLTIKAKGKSIKRDFKLEKIK</sequence>
<organism evidence="2">
    <name type="scientific">marine sediment metagenome</name>
    <dbReference type="NCBI Taxonomy" id="412755"/>
    <lineage>
        <taxon>unclassified sequences</taxon>
        <taxon>metagenomes</taxon>
        <taxon>ecological metagenomes</taxon>
    </lineage>
</organism>
<dbReference type="Gene3D" id="2.60.40.1120">
    <property type="entry name" value="Carboxypeptidase-like, regulatory domain"/>
    <property type="match status" value="2"/>
</dbReference>
<name>X1MI08_9ZZZZ</name>
<keyword evidence="1" id="KW-1133">Transmembrane helix</keyword>
<accession>X1MI08</accession>
<dbReference type="EMBL" id="BARV01015515">
    <property type="protein sequence ID" value="GAI31287.1"/>
    <property type="molecule type" value="Genomic_DNA"/>
</dbReference>
<evidence type="ECO:0008006" key="3">
    <source>
        <dbReference type="Google" id="ProtNLM"/>
    </source>
</evidence>
<proteinExistence type="predicted"/>
<dbReference type="AlphaFoldDB" id="X1MI08"/>
<protein>
    <recommendedName>
        <fullName evidence="3">Carboxypeptidase regulatory-like domain-containing protein</fullName>
    </recommendedName>
</protein>
<dbReference type="Pfam" id="PF13620">
    <property type="entry name" value="CarboxypepD_reg"/>
    <property type="match status" value="1"/>
</dbReference>
<feature type="transmembrane region" description="Helical" evidence="1">
    <location>
        <begin position="109"/>
        <end position="128"/>
    </location>
</feature>
<feature type="transmembrane region" description="Helical" evidence="1">
    <location>
        <begin position="134"/>
        <end position="152"/>
    </location>
</feature>
<dbReference type="SUPFAM" id="SSF49464">
    <property type="entry name" value="Carboxypeptidase regulatory domain-like"/>
    <property type="match status" value="2"/>
</dbReference>
<keyword evidence="1" id="KW-0472">Membrane</keyword>
<evidence type="ECO:0000256" key="1">
    <source>
        <dbReference type="SAM" id="Phobius"/>
    </source>
</evidence>